<comment type="caution">
    <text evidence="1">The sequence shown here is derived from an EMBL/GenBank/DDBJ whole genome shotgun (WGS) entry which is preliminary data.</text>
</comment>
<protein>
    <submittedName>
        <fullName evidence="1">Uncharacterized protein</fullName>
    </submittedName>
</protein>
<dbReference type="AlphaFoldDB" id="A0AAD7MST6"/>
<feature type="non-terminal residue" evidence="1">
    <location>
        <position position="1"/>
    </location>
</feature>
<keyword evidence="2" id="KW-1185">Reference proteome</keyword>
<reference evidence="1" key="1">
    <citation type="submission" date="2023-03" db="EMBL/GenBank/DDBJ databases">
        <title>Massive genome expansion in bonnet fungi (Mycena s.s.) driven by repeated elements and novel gene families across ecological guilds.</title>
        <authorList>
            <consortium name="Lawrence Berkeley National Laboratory"/>
            <person name="Harder C.B."/>
            <person name="Miyauchi S."/>
            <person name="Viragh M."/>
            <person name="Kuo A."/>
            <person name="Thoen E."/>
            <person name="Andreopoulos B."/>
            <person name="Lu D."/>
            <person name="Skrede I."/>
            <person name="Drula E."/>
            <person name="Henrissat B."/>
            <person name="Morin E."/>
            <person name="Kohler A."/>
            <person name="Barry K."/>
            <person name="LaButti K."/>
            <person name="Morin E."/>
            <person name="Salamov A."/>
            <person name="Lipzen A."/>
            <person name="Mereny Z."/>
            <person name="Hegedus B."/>
            <person name="Baldrian P."/>
            <person name="Stursova M."/>
            <person name="Weitz H."/>
            <person name="Taylor A."/>
            <person name="Grigoriev I.V."/>
            <person name="Nagy L.G."/>
            <person name="Martin F."/>
            <person name="Kauserud H."/>
        </authorList>
    </citation>
    <scope>NUCLEOTIDE SEQUENCE</scope>
    <source>
        <strain evidence="1">CBHHK188m</strain>
    </source>
</reference>
<evidence type="ECO:0000313" key="1">
    <source>
        <dbReference type="EMBL" id="KAJ7731166.1"/>
    </source>
</evidence>
<organism evidence="1 2">
    <name type="scientific">Mycena maculata</name>
    <dbReference type="NCBI Taxonomy" id="230809"/>
    <lineage>
        <taxon>Eukaryota</taxon>
        <taxon>Fungi</taxon>
        <taxon>Dikarya</taxon>
        <taxon>Basidiomycota</taxon>
        <taxon>Agaricomycotina</taxon>
        <taxon>Agaricomycetes</taxon>
        <taxon>Agaricomycetidae</taxon>
        <taxon>Agaricales</taxon>
        <taxon>Marasmiineae</taxon>
        <taxon>Mycenaceae</taxon>
        <taxon>Mycena</taxon>
    </lineage>
</organism>
<dbReference type="Gene3D" id="3.60.10.10">
    <property type="entry name" value="Endonuclease/exonuclease/phosphatase"/>
    <property type="match status" value="1"/>
</dbReference>
<proteinExistence type="predicted"/>
<name>A0AAD7MST6_9AGAR</name>
<accession>A0AAD7MST6</accession>
<sequence length="115" mass="13089">VMNALLNSVDPADYDIICITEPYIYPKHRFTTASPKWVALYPGSTARPRSLILVNKNIKSDTYQQVHVDSRNITSLIFTFSPSNSLQIYSIYNPPESNSTLYELVTRLQDNPPTH</sequence>
<dbReference type="EMBL" id="JARJLG010000185">
    <property type="protein sequence ID" value="KAJ7731166.1"/>
    <property type="molecule type" value="Genomic_DNA"/>
</dbReference>
<feature type="non-terminal residue" evidence="1">
    <location>
        <position position="115"/>
    </location>
</feature>
<dbReference type="SUPFAM" id="SSF56219">
    <property type="entry name" value="DNase I-like"/>
    <property type="match status" value="1"/>
</dbReference>
<dbReference type="Proteomes" id="UP001215280">
    <property type="component" value="Unassembled WGS sequence"/>
</dbReference>
<dbReference type="InterPro" id="IPR036691">
    <property type="entry name" value="Endo/exonu/phosph_ase_sf"/>
</dbReference>
<evidence type="ECO:0000313" key="2">
    <source>
        <dbReference type="Proteomes" id="UP001215280"/>
    </source>
</evidence>
<gene>
    <name evidence="1" type="ORF">DFH07DRAFT_702606</name>
</gene>